<organism evidence="1 2">
    <name type="scientific">Pseudoprevotella muciniphila</name>
    <dbReference type="NCBI Taxonomy" id="2133944"/>
    <lineage>
        <taxon>Bacteria</taxon>
        <taxon>Pseudomonadati</taxon>
        <taxon>Bacteroidota</taxon>
        <taxon>Bacteroidia</taxon>
        <taxon>Bacteroidales</taxon>
        <taxon>Prevotellaceae</taxon>
        <taxon>Pseudoprevotella</taxon>
    </lineage>
</organism>
<name>A0A5P8E7E7_9BACT</name>
<evidence type="ECO:0000313" key="1">
    <source>
        <dbReference type="EMBL" id="QFQ12787.1"/>
    </source>
</evidence>
<dbReference type="EMBL" id="CP033459">
    <property type="protein sequence ID" value="QFQ12787.1"/>
    <property type="molecule type" value="Genomic_DNA"/>
</dbReference>
<accession>A0A5P8E7E7</accession>
<gene>
    <name evidence="1" type="ORF">C7Y71_007020</name>
</gene>
<dbReference type="AlphaFoldDB" id="A0A5P8E7E7"/>
<keyword evidence="2" id="KW-1185">Reference proteome</keyword>
<dbReference type="Proteomes" id="UP000249375">
    <property type="component" value="Chromosome"/>
</dbReference>
<reference evidence="1 2" key="1">
    <citation type="submission" date="2018-11" db="EMBL/GenBank/DDBJ databases">
        <authorList>
            <person name="Na S.W."/>
            <person name="Baik M."/>
        </authorList>
    </citation>
    <scope>NUCLEOTIDE SEQUENCE [LARGE SCALE GENOMIC DNA]</scope>
    <source>
        <strain evidence="1 2">E39</strain>
    </source>
</reference>
<dbReference type="RefSeq" id="WP_111898323.1">
    <property type="nucleotide sequence ID" value="NZ_CP033459.1"/>
</dbReference>
<dbReference type="InterPro" id="IPR056298">
    <property type="entry name" value="AlkZ-rel"/>
</dbReference>
<dbReference type="KEGG" id="alq:C7Y71_007020"/>
<dbReference type="OrthoDB" id="1067148at2"/>
<sequence length="235" mass="27309">MIQSMQDVEKMAMKWGFLPFFECGIRGMSIAEHTPPELWFSDDVDGPWEWKGPLIGQGSLVYGKFFDKKAGFVSLEWVGHLINYRRAKAVAPLTPKEKEVYDCIVGHQVLLSKELKKRCGFVNPRLPRQNQLEKIIMKEVKPPRKKAKGESFDGILTRLQMSLRVCIADFRYNYDKNGKRYGWGVAEYTTPELMYGDEIIMPSCSPEESYRRMFLQIIQKFPYATEESVSRLLKF</sequence>
<proteinExistence type="predicted"/>
<evidence type="ECO:0000313" key="2">
    <source>
        <dbReference type="Proteomes" id="UP000249375"/>
    </source>
</evidence>
<dbReference type="PROSITE" id="PS00290">
    <property type="entry name" value="IG_MHC"/>
    <property type="match status" value="1"/>
</dbReference>
<protein>
    <submittedName>
        <fullName evidence="1">Uncharacterized protein</fullName>
    </submittedName>
</protein>
<dbReference type="Pfam" id="PF24741">
    <property type="entry name" value="AlkZ-rel"/>
    <property type="match status" value="1"/>
</dbReference>
<dbReference type="InterPro" id="IPR003006">
    <property type="entry name" value="Ig/MHC_CS"/>
</dbReference>